<comment type="subcellular location">
    <subcellularLocation>
        <location evidence="1">Secreted</location>
        <location evidence="1">Extracellular space</location>
        <location evidence="1">Extracellular matrix</location>
    </subcellularLocation>
</comment>
<evidence type="ECO:0000256" key="3">
    <source>
        <dbReference type="ARBA" id="ARBA00022530"/>
    </source>
</evidence>
<evidence type="ECO:0000259" key="4">
    <source>
        <dbReference type="PROSITE" id="PS50871"/>
    </source>
</evidence>
<dbReference type="PANTHER" id="PTHR15427:SF36">
    <property type="entry name" value="EMILIN-2"/>
    <property type="match status" value="1"/>
</dbReference>
<dbReference type="PRINTS" id="PR00007">
    <property type="entry name" value="COMPLEMNTC1Q"/>
</dbReference>
<gene>
    <name evidence="5" type="ORF">CCH79_00005468</name>
</gene>
<keyword evidence="6" id="KW-1185">Reference proteome</keyword>
<evidence type="ECO:0000313" key="6">
    <source>
        <dbReference type="Proteomes" id="UP000250572"/>
    </source>
</evidence>
<proteinExistence type="predicted"/>
<feature type="non-terminal residue" evidence="5">
    <location>
        <position position="151"/>
    </location>
</feature>
<dbReference type="InterPro" id="IPR050392">
    <property type="entry name" value="Collagen/C1q_domain"/>
</dbReference>
<organism evidence="5 6">
    <name type="scientific">Gambusia affinis</name>
    <name type="common">Western mosquitofish</name>
    <name type="synonym">Heterandria affinis</name>
    <dbReference type="NCBI Taxonomy" id="33528"/>
    <lineage>
        <taxon>Eukaryota</taxon>
        <taxon>Metazoa</taxon>
        <taxon>Chordata</taxon>
        <taxon>Craniata</taxon>
        <taxon>Vertebrata</taxon>
        <taxon>Euteleostomi</taxon>
        <taxon>Actinopterygii</taxon>
        <taxon>Neopterygii</taxon>
        <taxon>Teleostei</taxon>
        <taxon>Neoteleostei</taxon>
        <taxon>Acanthomorphata</taxon>
        <taxon>Ovalentaria</taxon>
        <taxon>Atherinomorphae</taxon>
        <taxon>Cyprinodontiformes</taxon>
        <taxon>Poeciliidae</taxon>
        <taxon>Poeciliinae</taxon>
        <taxon>Gambusia</taxon>
    </lineage>
</organism>
<dbReference type="SUPFAM" id="SSF49842">
    <property type="entry name" value="TNF-like"/>
    <property type="match status" value="1"/>
</dbReference>
<dbReference type="PANTHER" id="PTHR15427">
    <property type="entry name" value="EMILIN ELASTIN MICROFIBRIL INTERFACE-LOCATED PROTEIN ELASTIN MICROFIBRIL INTERFACER"/>
    <property type="match status" value="1"/>
</dbReference>
<dbReference type="SMART" id="SM00110">
    <property type="entry name" value="C1Q"/>
    <property type="match status" value="1"/>
</dbReference>
<feature type="domain" description="C1q" evidence="4">
    <location>
        <begin position="6"/>
        <end position="150"/>
    </location>
</feature>
<accession>A0A315W0U6</accession>
<evidence type="ECO:0000256" key="1">
    <source>
        <dbReference type="ARBA" id="ARBA00004498"/>
    </source>
</evidence>
<dbReference type="InterPro" id="IPR001073">
    <property type="entry name" value="C1q_dom"/>
</dbReference>
<dbReference type="Pfam" id="PF00386">
    <property type="entry name" value="C1q"/>
    <property type="match status" value="1"/>
</dbReference>
<name>A0A315W0U6_GAMAF</name>
<keyword evidence="3" id="KW-0272">Extracellular matrix</keyword>
<dbReference type="InterPro" id="IPR008983">
    <property type="entry name" value="Tumour_necrosis_fac-like_dom"/>
</dbReference>
<comment type="caution">
    <text evidence="5">The sequence shown here is derived from an EMBL/GenBank/DDBJ whole genome shotgun (WGS) entry which is preliminary data.</text>
</comment>
<feature type="non-terminal residue" evidence="5">
    <location>
        <position position="1"/>
    </location>
</feature>
<evidence type="ECO:0000313" key="5">
    <source>
        <dbReference type="EMBL" id="PWA25328.1"/>
    </source>
</evidence>
<dbReference type="Proteomes" id="UP000250572">
    <property type="component" value="Unassembled WGS sequence"/>
</dbReference>
<keyword evidence="2" id="KW-0964">Secreted</keyword>
<dbReference type="EMBL" id="NHOQ01001318">
    <property type="protein sequence ID" value="PWA25328.1"/>
    <property type="molecule type" value="Genomic_DNA"/>
</dbReference>
<reference evidence="5 6" key="1">
    <citation type="journal article" date="2018" name="G3 (Bethesda)">
        <title>A High-Quality Reference Genome for the Invasive Mosquitofish Gambusia affinis Using a Chicago Library.</title>
        <authorList>
            <person name="Hoffberg S.L."/>
            <person name="Troendle N.J."/>
            <person name="Glenn T.C."/>
            <person name="Mahmud O."/>
            <person name="Louha S."/>
            <person name="Chalopin D."/>
            <person name="Bennetzen J.L."/>
            <person name="Mauricio R."/>
        </authorList>
    </citation>
    <scope>NUCLEOTIDE SEQUENCE [LARGE SCALE GENOMIC DNA]</scope>
    <source>
        <strain evidence="5">NE01/NJP1002.9</strain>
        <tissue evidence="5">Muscle</tissue>
    </source>
</reference>
<dbReference type="Gene3D" id="2.60.120.40">
    <property type="match status" value="1"/>
</dbReference>
<evidence type="ECO:0000256" key="2">
    <source>
        <dbReference type="ARBA" id="ARBA00022525"/>
    </source>
</evidence>
<dbReference type="AlphaFoldDB" id="A0A315W0U6"/>
<protein>
    <recommendedName>
        <fullName evidence="4">C1q domain-containing protein</fullName>
    </recommendedName>
</protein>
<sequence length="151" mass="16098">PVNSNVSADLFSFSAGLTQSPTFFGNVAIIRFNKVLVNDGGHYNPLTGVFTVPHKGRYLISGLLTAKQGDWIDAVLSVSNRSVHRLRSSTRASDSADCPCGGTVSFSLILPLRKGDRVSLVRTGGQLASTNSGEVLSTYSAIYLYSRVAKS</sequence>
<dbReference type="PROSITE" id="PS50871">
    <property type="entry name" value="C1Q"/>
    <property type="match status" value="1"/>
</dbReference>